<feature type="domain" description="Sm" evidence="3">
    <location>
        <begin position="19"/>
        <end position="86"/>
    </location>
</feature>
<evidence type="ECO:0000259" key="2">
    <source>
        <dbReference type="PROSITE" id="PS52001"/>
    </source>
</evidence>
<dbReference type="GO" id="GO:0003723">
    <property type="term" value="F:RNA binding"/>
    <property type="evidence" value="ECO:0007669"/>
    <property type="project" value="InterPro"/>
</dbReference>
<dbReference type="InterPro" id="IPR019181">
    <property type="entry name" value="LSM12_ABD"/>
</dbReference>
<dbReference type="PROSITE" id="PS52002">
    <property type="entry name" value="SM"/>
    <property type="match status" value="1"/>
</dbReference>
<evidence type="ECO:0000259" key="3">
    <source>
        <dbReference type="PROSITE" id="PS52002"/>
    </source>
</evidence>
<organism evidence="4 5">
    <name type="scientific">Drosophila madeirensis</name>
    <name type="common">Fruit fly</name>
    <dbReference type="NCBI Taxonomy" id="30013"/>
    <lineage>
        <taxon>Eukaryota</taxon>
        <taxon>Metazoa</taxon>
        <taxon>Ecdysozoa</taxon>
        <taxon>Arthropoda</taxon>
        <taxon>Hexapoda</taxon>
        <taxon>Insecta</taxon>
        <taxon>Pterygota</taxon>
        <taxon>Neoptera</taxon>
        <taxon>Endopterygota</taxon>
        <taxon>Diptera</taxon>
        <taxon>Brachycera</taxon>
        <taxon>Muscomorpha</taxon>
        <taxon>Ephydroidea</taxon>
        <taxon>Drosophilidae</taxon>
        <taxon>Drosophila</taxon>
        <taxon>Sophophora</taxon>
    </lineage>
</organism>
<dbReference type="InterPro" id="IPR039683">
    <property type="entry name" value="Lsm12-like"/>
</dbReference>
<proteinExistence type="inferred from homology"/>
<dbReference type="Pfam" id="PF21166">
    <property type="entry name" value="LSM12_LSM"/>
    <property type="match status" value="1"/>
</dbReference>
<dbReference type="EMBL" id="AP029265">
    <property type="protein sequence ID" value="BFF97519.1"/>
    <property type="molecule type" value="Genomic_DNA"/>
</dbReference>
<comment type="similarity">
    <text evidence="1">Belongs to the LSM12 family.</text>
</comment>
<protein>
    <submittedName>
        <fullName evidence="4">Protein Hezron</fullName>
    </submittedName>
</protein>
<reference evidence="4 5" key="1">
    <citation type="submission" date="2024-02" db="EMBL/GenBank/DDBJ databases">
        <title>A chromosome-level genome assembly of Drosophila madeirensis, a fruit fly species endemic to Madeira island.</title>
        <authorList>
            <person name="Tomihara K."/>
            <person name="Llopart A."/>
            <person name="Yamamoto D."/>
        </authorList>
    </citation>
    <scope>NUCLEOTIDE SEQUENCE [LARGE SCALE GENOMIC DNA]</scope>
    <source>
        <strain evidence="4 5">RF1</strain>
    </source>
</reference>
<evidence type="ECO:0000313" key="4">
    <source>
        <dbReference type="EMBL" id="BFF97519.1"/>
    </source>
</evidence>
<evidence type="ECO:0000256" key="1">
    <source>
        <dbReference type="ARBA" id="ARBA00006359"/>
    </source>
</evidence>
<dbReference type="InterPro" id="IPR047575">
    <property type="entry name" value="Sm"/>
</dbReference>
<gene>
    <name evidence="4" type="ORF">DMAD_05912</name>
</gene>
<dbReference type="PROSITE" id="PS52001">
    <property type="entry name" value="AD"/>
    <property type="match status" value="1"/>
</dbReference>
<sequence length="198" mass="22535">MFKRRAPLNAIQGSNAEEKLPLLSCFTVGSTVRCKICFDEEILGEVVAFDAGTKMLLIKVPNKRGLCDMNIVNLNFCLDVEIVKEVELSESIPKPAPPDLPKLEKRLHDTIEQRAKHLLNFKPKVSPMGQALYRQVAFYLGDSQVSWLEQEQKISIMVMEQVIIEPPYGVANVNGPQEATKLKRYVQWIVQKFLEKQH</sequence>
<accession>A0AAU9FNL5</accession>
<dbReference type="Proteomes" id="UP001500889">
    <property type="component" value="Chromosome J"/>
</dbReference>
<dbReference type="PANTHER" id="PTHR13542">
    <property type="entry name" value="LSM12 HOMOLOG"/>
    <property type="match status" value="1"/>
</dbReference>
<dbReference type="SMART" id="SM00995">
    <property type="entry name" value="AD"/>
    <property type="match status" value="1"/>
</dbReference>
<dbReference type="InterPro" id="IPR047574">
    <property type="entry name" value="AD"/>
</dbReference>
<evidence type="ECO:0000313" key="5">
    <source>
        <dbReference type="Proteomes" id="UP001500889"/>
    </source>
</evidence>
<name>A0AAU9FNL5_DROMD</name>
<keyword evidence="5" id="KW-1185">Reference proteome</keyword>
<dbReference type="InterPro" id="IPR048478">
    <property type="entry name" value="LSM12_LSM"/>
</dbReference>
<dbReference type="AlphaFoldDB" id="A0AAU9FNL5"/>
<feature type="domain" description="AD" evidence="2">
    <location>
        <begin position="96"/>
        <end position="198"/>
    </location>
</feature>
<dbReference type="Pfam" id="PF09793">
    <property type="entry name" value="AD"/>
    <property type="match status" value="1"/>
</dbReference>